<evidence type="ECO:0000256" key="2">
    <source>
        <dbReference type="ARBA" id="ARBA00022801"/>
    </source>
</evidence>
<keyword evidence="2" id="KW-0378">Hydrolase</keyword>
<dbReference type="InterPro" id="IPR012337">
    <property type="entry name" value="RNaseH-like_sf"/>
</dbReference>
<proteinExistence type="predicted"/>
<accession>A0A2T4B2A6</accession>
<evidence type="ECO:0008006" key="6">
    <source>
        <dbReference type="Google" id="ProtNLM"/>
    </source>
</evidence>
<evidence type="ECO:0000256" key="3">
    <source>
        <dbReference type="ARBA" id="ARBA00022839"/>
    </source>
</evidence>
<evidence type="ECO:0000313" key="5">
    <source>
        <dbReference type="Proteomes" id="UP000241546"/>
    </source>
</evidence>
<dbReference type="GO" id="GO:0006364">
    <property type="term" value="P:rRNA processing"/>
    <property type="evidence" value="ECO:0007669"/>
    <property type="project" value="TreeGrafter"/>
</dbReference>
<sequence>MSPRHRDSAQKRKAVVIACEFGIAESRRNEPVAICAVDCLTGDTLVSSLVALSQPMFDWRKNIHGIDLHQINAAMKSGQCLAGWRAARDKLFEYIDEETILVGYGIRLPLELLRFYHTNIVDPQVLVTAAIFPKRIPLMGKGKYKSPLPHVCSEFLRITLRQGLHGEVGIHDRLENALAAREIALKCIQKPDELRDWAHRKKIEFW</sequence>
<keyword evidence="3" id="KW-0269">Exonuclease</keyword>
<dbReference type="Gene3D" id="3.30.420.10">
    <property type="entry name" value="Ribonuclease H-like superfamily/Ribonuclease H"/>
    <property type="match status" value="1"/>
</dbReference>
<name>A0A2T4B2A6_9HYPO</name>
<dbReference type="InterPro" id="IPR036397">
    <property type="entry name" value="RNaseH_sf"/>
</dbReference>
<dbReference type="EMBL" id="KZ680219">
    <property type="protein sequence ID" value="PTB63440.1"/>
    <property type="molecule type" value="Genomic_DNA"/>
</dbReference>
<dbReference type="SUPFAM" id="SSF53098">
    <property type="entry name" value="Ribonuclease H-like"/>
    <property type="match status" value="1"/>
</dbReference>
<dbReference type="PANTHER" id="PTHR12801">
    <property type="entry name" value="RNA EXONUCLEASE REXO1 / RECO3 FAMILY MEMBER-RELATED"/>
    <property type="match status" value="1"/>
</dbReference>
<protein>
    <recommendedName>
        <fullName evidence="6">Exonuclease domain-containing protein</fullName>
    </recommendedName>
</protein>
<dbReference type="GO" id="GO:0004527">
    <property type="term" value="F:exonuclease activity"/>
    <property type="evidence" value="ECO:0007669"/>
    <property type="project" value="UniProtKB-KW"/>
</dbReference>
<organism evidence="4 5">
    <name type="scientific">Trichoderma citrinoviride</name>
    <dbReference type="NCBI Taxonomy" id="58853"/>
    <lineage>
        <taxon>Eukaryota</taxon>
        <taxon>Fungi</taxon>
        <taxon>Dikarya</taxon>
        <taxon>Ascomycota</taxon>
        <taxon>Pezizomycotina</taxon>
        <taxon>Sordariomycetes</taxon>
        <taxon>Hypocreomycetidae</taxon>
        <taxon>Hypocreales</taxon>
        <taxon>Hypocreaceae</taxon>
        <taxon>Trichoderma</taxon>
    </lineage>
</organism>
<keyword evidence="5" id="KW-1185">Reference proteome</keyword>
<feature type="non-terminal residue" evidence="4">
    <location>
        <position position="206"/>
    </location>
</feature>
<dbReference type="AlphaFoldDB" id="A0A2T4B2A6"/>
<dbReference type="GeneID" id="36597171"/>
<evidence type="ECO:0000256" key="1">
    <source>
        <dbReference type="ARBA" id="ARBA00022722"/>
    </source>
</evidence>
<dbReference type="Proteomes" id="UP000241546">
    <property type="component" value="Unassembled WGS sequence"/>
</dbReference>
<dbReference type="RefSeq" id="XP_024746760.1">
    <property type="nucleotide sequence ID" value="XM_024889052.1"/>
</dbReference>
<reference evidence="5" key="1">
    <citation type="submission" date="2016-07" db="EMBL/GenBank/DDBJ databases">
        <title>Multiple horizontal gene transfer events from other fungi enriched the ability of initially mycotrophic Trichoderma (Ascomycota) to feed on dead plant biomass.</title>
        <authorList>
            <consortium name="DOE Joint Genome Institute"/>
            <person name="Atanasova L."/>
            <person name="Chenthamara K."/>
            <person name="Zhang J."/>
            <person name="Grujic M."/>
            <person name="Henrissat B."/>
            <person name="Kuo A."/>
            <person name="Aerts A."/>
            <person name="Salamov A."/>
            <person name="Lipzen A."/>
            <person name="Labutti K."/>
            <person name="Barry K."/>
            <person name="Miao Y."/>
            <person name="Rahimi M.J."/>
            <person name="Shen Q."/>
            <person name="Grigoriev I.V."/>
            <person name="Kubicek C.P."/>
            <person name="Druzhinina I.S."/>
        </authorList>
    </citation>
    <scope>NUCLEOTIDE SEQUENCE [LARGE SCALE GENOMIC DNA]</scope>
    <source>
        <strain evidence="5">TUCIM 6016</strain>
    </source>
</reference>
<dbReference type="PANTHER" id="PTHR12801:SF114">
    <property type="entry name" value="EXONUCLEASE, PUTATIVE (AFU_ORTHOLOGUE AFUA_7G00870)-RELATED"/>
    <property type="match status" value="1"/>
</dbReference>
<dbReference type="OrthoDB" id="16516at2759"/>
<keyword evidence="1" id="KW-0540">Nuclease</keyword>
<dbReference type="GO" id="GO:0005634">
    <property type="term" value="C:nucleus"/>
    <property type="evidence" value="ECO:0007669"/>
    <property type="project" value="TreeGrafter"/>
</dbReference>
<dbReference type="GO" id="GO:0003676">
    <property type="term" value="F:nucleic acid binding"/>
    <property type="evidence" value="ECO:0007669"/>
    <property type="project" value="InterPro"/>
</dbReference>
<evidence type="ECO:0000313" key="4">
    <source>
        <dbReference type="EMBL" id="PTB63440.1"/>
    </source>
</evidence>
<dbReference type="GO" id="GO:0000027">
    <property type="term" value="P:ribosomal large subunit assembly"/>
    <property type="evidence" value="ECO:0007669"/>
    <property type="project" value="TreeGrafter"/>
</dbReference>
<dbReference type="InterPro" id="IPR047021">
    <property type="entry name" value="REXO1/3/4-like"/>
</dbReference>
<gene>
    <name evidence="4" type="ORF">BBK36DRAFT_1094062</name>
</gene>